<accession>A0A917A6X9</accession>
<dbReference type="AlphaFoldDB" id="A0A917A6X9"/>
<name>A0A917A6X9_9RHOB</name>
<keyword evidence="1" id="KW-0732">Signal</keyword>
<dbReference type="RefSeq" id="WP_188477423.1">
    <property type="nucleotide sequence ID" value="NZ_BMFJ01000001.1"/>
</dbReference>
<reference evidence="3" key="1">
    <citation type="journal article" date="2019" name="Int. J. Syst. Evol. Microbiol.">
        <title>The Global Catalogue of Microorganisms (GCM) 10K type strain sequencing project: providing services to taxonomists for standard genome sequencing and annotation.</title>
        <authorList>
            <consortium name="The Broad Institute Genomics Platform"/>
            <consortium name="The Broad Institute Genome Sequencing Center for Infectious Disease"/>
            <person name="Wu L."/>
            <person name="Ma J."/>
        </authorList>
    </citation>
    <scope>NUCLEOTIDE SEQUENCE [LARGE SCALE GENOMIC DNA]</scope>
    <source>
        <strain evidence="3">CGMCC 1.12664</strain>
    </source>
</reference>
<evidence type="ECO:0000313" key="3">
    <source>
        <dbReference type="Proteomes" id="UP000612855"/>
    </source>
</evidence>
<keyword evidence="3" id="KW-1185">Reference proteome</keyword>
<organism evidence="2 3">
    <name type="scientific">Primorskyibacter flagellatus</name>
    <dbReference type="NCBI Taxonomy" id="1387277"/>
    <lineage>
        <taxon>Bacteria</taxon>
        <taxon>Pseudomonadati</taxon>
        <taxon>Pseudomonadota</taxon>
        <taxon>Alphaproteobacteria</taxon>
        <taxon>Rhodobacterales</taxon>
        <taxon>Roseobacteraceae</taxon>
        <taxon>Primorskyibacter</taxon>
    </lineage>
</organism>
<evidence type="ECO:0000256" key="1">
    <source>
        <dbReference type="SAM" id="SignalP"/>
    </source>
</evidence>
<feature type="chain" id="PRO_5037203615" evidence="1">
    <location>
        <begin position="18"/>
        <end position="140"/>
    </location>
</feature>
<sequence length="140" mass="15239">MFRSICLLSLLAPPALAEVIVRTDAPAPVTAVLQAQADANGESFEGAYGWELDLEGDGTTEWLVQGIYPFTGGNSFYVRTYLFDGADTGFGAHQDIGMDRSLKRVEREGRMISLVIYEMLANDARCCPSGESVRLLEIGN</sequence>
<comment type="caution">
    <text evidence="2">The sequence shown here is derived from an EMBL/GenBank/DDBJ whole genome shotgun (WGS) entry which is preliminary data.</text>
</comment>
<proteinExistence type="predicted"/>
<evidence type="ECO:0000313" key="2">
    <source>
        <dbReference type="EMBL" id="GGE31214.1"/>
    </source>
</evidence>
<protein>
    <submittedName>
        <fullName evidence="2">Uncharacterized protein</fullName>
    </submittedName>
</protein>
<feature type="signal peptide" evidence="1">
    <location>
        <begin position="1"/>
        <end position="17"/>
    </location>
</feature>
<dbReference type="EMBL" id="BMFJ01000001">
    <property type="protein sequence ID" value="GGE31214.1"/>
    <property type="molecule type" value="Genomic_DNA"/>
</dbReference>
<dbReference type="Proteomes" id="UP000612855">
    <property type="component" value="Unassembled WGS sequence"/>
</dbReference>
<gene>
    <name evidence="2" type="ORF">GCM10011360_18940</name>
</gene>